<evidence type="ECO:0000259" key="1">
    <source>
        <dbReference type="PROSITE" id="PS50994"/>
    </source>
</evidence>
<comment type="caution">
    <text evidence="2">The sequence shown here is derived from an EMBL/GenBank/DDBJ whole genome shotgun (WGS) entry which is preliminary data.</text>
</comment>
<name>A0ABC9ZQY0_CORST</name>
<protein>
    <recommendedName>
        <fullName evidence="1">Integrase catalytic domain-containing protein</fullName>
    </recommendedName>
</protein>
<dbReference type="InterPro" id="IPR001584">
    <property type="entry name" value="Integrase_cat-core"/>
</dbReference>
<sequence length="103" mass="11272">MIDLAARMVIDWQIAGHMRTSLVSDALEMARIHGGALPGEIFHSGHGAQYSAGAFTGYCQAHGFRQSMDRTGVCWDNAAAESFFAGLKNEVYHQQVFPTRARA</sequence>
<dbReference type="InterPro" id="IPR050900">
    <property type="entry name" value="Transposase_IS3/IS150/IS904"/>
</dbReference>
<dbReference type="Pfam" id="PF00665">
    <property type="entry name" value="rve"/>
    <property type="match status" value="1"/>
</dbReference>
<gene>
    <name evidence="2" type="ORF">Cst04h_25280</name>
</gene>
<reference evidence="2 3" key="1">
    <citation type="submission" date="2019-06" db="EMBL/GenBank/DDBJ databases">
        <title>Draft genome sequence of Corynebacterium striatum NBRC 15291.</title>
        <authorList>
            <person name="Miura T."/>
            <person name="Furukawa M."/>
            <person name="Shimamura M."/>
            <person name="Ohyama Y."/>
            <person name="Yamazoe A."/>
            <person name="Kawasaki H."/>
        </authorList>
    </citation>
    <scope>NUCLEOTIDE SEQUENCE [LARGE SCALE GENOMIC DNA]</scope>
    <source>
        <strain evidence="2 3">NBRC 15291</strain>
    </source>
</reference>
<evidence type="ECO:0000313" key="3">
    <source>
        <dbReference type="Proteomes" id="UP000315234"/>
    </source>
</evidence>
<feature type="domain" description="Integrase catalytic" evidence="1">
    <location>
        <begin position="1"/>
        <end position="103"/>
    </location>
</feature>
<dbReference type="EMBL" id="BJLD01000003">
    <property type="protein sequence ID" value="GEA44358.1"/>
    <property type="molecule type" value="Genomic_DNA"/>
</dbReference>
<dbReference type="InterPro" id="IPR012337">
    <property type="entry name" value="RNaseH-like_sf"/>
</dbReference>
<dbReference type="SUPFAM" id="SSF53098">
    <property type="entry name" value="Ribonuclease H-like"/>
    <property type="match status" value="1"/>
</dbReference>
<dbReference type="AlphaFoldDB" id="A0ABC9ZQY0"/>
<dbReference type="PROSITE" id="PS50994">
    <property type="entry name" value="INTEGRASE"/>
    <property type="match status" value="1"/>
</dbReference>
<dbReference type="PANTHER" id="PTHR46889">
    <property type="entry name" value="TRANSPOSASE INSF FOR INSERTION SEQUENCE IS3B-RELATED"/>
    <property type="match status" value="1"/>
</dbReference>
<evidence type="ECO:0000313" key="2">
    <source>
        <dbReference type="EMBL" id="GEA44358.1"/>
    </source>
</evidence>
<dbReference type="PANTHER" id="PTHR46889:SF4">
    <property type="entry name" value="TRANSPOSASE INSO FOR INSERTION SEQUENCE ELEMENT IS911B-RELATED"/>
    <property type="match status" value="1"/>
</dbReference>
<dbReference type="Proteomes" id="UP000315234">
    <property type="component" value="Unassembled WGS sequence"/>
</dbReference>
<accession>A0ABC9ZQY0</accession>
<dbReference type="InterPro" id="IPR036397">
    <property type="entry name" value="RNaseH_sf"/>
</dbReference>
<dbReference type="Gene3D" id="3.30.420.10">
    <property type="entry name" value="Ribonuclease H-like superfamily/Ribonuclease H"/>
    <property type="match status" value="1"/>
</dbReference>
<proteinExistence type="predicted"/>
<organism evidence="2 3">
    <name type="scientific">Corynebacterium striatum</name>
    <dbReference type="NCBI Taxonomy" id="43770"/>
    <lineage>
        <taxon>Bacteria</taxon>
        <taxon>Bacillati</taxon>
        <taxon>Actinomycetota</taxon>
        <taxon>Actinomycetes</taxon>
        <taxon>Mycobacteriales</taxon>
        <taxon>Corynebacteriaceae</taxon>
        <taxon>Corynebacterium</taxon>
    </lineage>
</organism>